<dbReference type="Gene3D" id="2.130.10.80">
    <property type="entry name" value="Galactose oxidase/kelch, beta-propeller"/>
    <property type="match status" value="1"/>
</dbReference>
<gene>
    <name evidence="1" type="ORF">C2E21_0422</name>
</gene>
<name>A0A2P6U4R0_CHLSO</name>
<proteinExistence type="predicted"/>
<dbReference type="Proteomes" id="UP000239899">
    <property type="component" value="Unassembled WGS sequence"/>
</dbReference>
<sequence length="138" mass="14388">MRMQPIPSLPEPRYSPALALLGDGRLHLFGGLMPDRATPARDHWSLAVNADGSTGDAWVAEPLLPAYLGGSHGTVVQLHPRGDEMRQQATSSALPTASGAMQRCGPSTCTAAGAATVTCLCPCNTPLAAPSSWARTLR</sequence>
<protein>
    <submittedName>
        <fullName evidence="1">Kelch repeat-containing protein</fullName>
    </submittedName>
</protein>
<reference evidence="1 2" key="1">
    <citation type="journal article" date="2018" name="Plant J.">
        <title>Genome sequences of Chlorella sorokiniana UTEX 1602 and Micractinium conductrix SAG 241.80: implications to maltose excretion by a green alga.</title>
        <authorList>
            <person name="Arriola M.B."/>
            <person name="Velmurugan N."/>
            <person name="Zhang Y."/>
            <person name="Plunkett M.H."/>
            <person name="Hondzo H."/>
            <person name="Barney B.M."/>
        </authorList>
    </citation>
    <scope>NUCLEOTIDE SEQUENCE [LARGE SCALE GENOMIC DNA]</scope>
    <source>
        <strain evidence="2">UTEX 1602</strain>
    </source>
</reference>
<dbReference type="InterPro" id="IPR053256">
    <property type="entry name" value="Kelch_repeat-containing"/>
</dbReference>
<comment type="caution">
    <text evidence="1">The sequence shown here is derived from an EMBL/GenBank/DDBJ whole genome shotgun (WGS) entry which is preliminary data.</text>
</comment>
<dbReference type="PANTHER" id="PTHR46773:SF5">
    <property type="entry name" value="OS04G0487100 PROTEIN"/>
    <property type="match status" value="1"/>
</dbReference>
<dbReference type="AlphaFoldDB" id="A0A2P6U4R0"/>
<dbReference type="STRING" id="3076.A0A2P6U4R0"/>
<dbReference type="OrthoDB" id="191037at2759"/>
<evidence type="ECO:0000313" key="1">
    <source>
        <dbReference type="EMBL" id="PRW61300.1"/>
    </source>
</evidence>
<dbReference type="InterPro" id="IPR011043">
    <property type="entry name" value="Gal_Oxase/kelch_b-propeller"/>
</dbReference>
<dbReference type="EMBL" id="LHPG02000001">
    <property type="protein sequence ID" value="PRW61300.1"/>
    <property type="molecule type" value="Genomic_DNA"/>
</dbReference>
<keyword evidence="2" id="KW-1185">Reference proteome</keyword>
<dbReference type="InterPro" id="IPR037293">
    <property type="entry name" value="Gal_Oxidase_central_sf"/>
</dbReference>
<organism evidence="1 2">
    <name type="scientific">Chlorella sorokiniana</name>
    <name type="common">Freshwater green alga</name>
    <dbReference type="NCBI Taxonomy" id="3076"/>
    <lineage>
        <taxon>Eukaryota</taxon>
        <taxon>Viridiplantae</taxon>
        <taxon>Chlorophyta</taxon>
        <taxon>core chlorophytes</taxon>
        <taxon>Trebouxiophyceae</taxon>
        <taxon>Chlorellales</taxon>
        <taxon>Chlorellaceae</taxon>
        <taxon>Chlorella clade</taxon>
        <taxon>Chlorella</taxon>
    </lineage>
</organism>
<dbReference type="PANTHER" id="PTHR46773">
    <property type="match status" value="1"/>
</dbReference>
<evidence type="ECO:0000313" key="2">
    <source>
        <dbReference type="Proteomes" id="UP000239899"/>
    </source>
</evidence>
<dbReference type="SUPFAM" id="SSF50965">
    <property type="entry name" value="Galactose oxidase, central domain"/>
    <property type="match status" value="1"/>
</dbReference>
<accession>A0A2P6U4R0</accession>